<reference evidence="3 4" key="1">
    <citation type="submission" date="2018-06" db="EMBL/GenBank/DDBJ databases">
        <title>Whole genome sequencing of four bacterial strains from South Shetland trench revealing bio-synthetic gene clusters.</title>
        <authorList>
            <person name="Abdel-Mageed W.M."/>
            <person name="Lehri B."/>
            <person name="Jarmusch S.A."/>
            <person name="Miranda K."/>
            <person name="Goodfellow M."/>
            <person name="Jaspars M."/>
            <person name="Karlyshev A.V."/>
        </authorList>
    </citation>
    <scope>NUCLEOTIDE SEQUENCE [LARGE SCALE GENOMIC DNA]</scope>
    <source>
        <strain evidence="3 4">SST1</strain>
    </source>
</reference>
<comment type="caution">
    <text evidence="3">The sequence shown here is derived from an EMBL/GenBank/DDBJ whole genome shotgun (WGS) entry which is preliminary data.</text>
</comment>
<feature type="region of interest" description="Disordered" evidence="1">
    <location>
        <begin position="83"/>
        <end position="107"/>
    </location>
</feature>
<feature type="compositionally biased region" description="Basic residues" evidence="1">
    <location>
        <begin position="9"/>
        <end position="27"/>
    </location>
</feature>
<name>A0A365PEA8_9ACTN</name>
<dbReference type="Pfam" id="PF11847">
    <property type="entry name" value="GT-C_AftD"/>
    <property type="match status" value="1"/>
</dbReference>
<sequence length="149" mass="16689">MSRCPTTGRTRRGGCRRTHRWTGRVRTARTGEDGEDGESDPAGTTRALVVPGASFARQVWGVTRDEPLQPLARTPWAVRDSVPLQPAPRSAHSTPCSNDWPTAAPRPGWPPHWRRWASGSSWCATTCPRTPPRRARRWCTRRSTARPGW</sequence>
<gene>
    <name evidence="3" type="ORF">DQ226_02360</name>
</gene>
<dbReference type="InterPro" id="IPR021798">
    <property type="entry name" value="AftD_N"/>
</dbReference>
<feature type="domain" description="Alpha-(1-&gt;3)-arabinofuranosyltransferase N-terminal GT-C" evidence="2">
    <location>
        <begin position="42"/>
        <end position="87"/>
    </location>
</feature>
<organism evidence="3 4">
    <name type="scientific">Dietzia maris</name>
    <dbReference type="NCBI Taxonomy" id="37915"/>
    <lineage>
        <taxon>Bacteria</taxon>
        <taxon>Bacillati</taxon>
        <taxon>Actinomycetota</taxon>
        <taxon>Actinomycetes</taxon>
        <taxon>Mycobacteriales</taxon>
        <taxon>Dietziaceae</taxon>
        <taxon>Dietzia</taxon>
    </lineage>
</organism>
<feature type="compositionally biased region" description="Polar residues" evidence="1">
    <location>
        <begin position="91"/>
        <end position="100"/>
    </location>
</feature>
<evidence type="ECO:0000313" key="3">
    <source>
        <dbReference type="EMBL" id="RBA40140.1"/>
    </source>
</evidence>
<dbReference type="AlphaFoldDB" id="A0A365PEA8"/>
<feature type="region of interest" description="Disordered" evidence="1">
    <location>
        <begin position="1"/>
        <end position="46"/>
    </location>
</feature>
<dbReference type="GO" id="GO:0016740">
    <property type="term" value="F:transferase activity"/>
    <property type="evidence" value="ECO:0007669"/>
    <property type="project" value="InterPro"/>
</dbReference>
<protein>
    <recommendedName>
        <fullName evidence="2">Alpha-(1-&gt;3)-arabinofuranosyltransferase N-terminal GT-C domain-containing protein</fullName>
    </recommendedName>
</protein>
<accession>A0A365PEA8</accession>
<dbReference type="EMBL" id="QNTT01000003">
    <property type="protein sequence ID" value="RBA40140.1"/>
    <property type="molecule type" value="Genomic_DNA"/>
</dbReference>
<evidence type="ECO:0000259" key="2">
    <source>
        <dbReference type="Pfam" id="PF11847"/>
    </source>
</evidence>
<proteinExistence type="predicted"/>
<evidence type="ECO:0000256" key="1">
    <source>
        <dbReference type="SAM" id="MobiDB-lite"/>
    </source>
</evidence>
<dbReference type="Proteomes" id="UP000252187">
    <property type="component" value="Unassembled WGS sequence"/>
</dbReference>
<evidence type="ECO:0000313" key="4">
    <source>
        <dbReference type="Proteomes" id="UP000252187"/>
    </source>
</evidence>